<gene>
    <name evidence="2" type="ordered locus">Belba_3596</name>
</gene>
<feature type="chain" id="PRO_5003684518" evidence="1">
    <location>
        <begin position="23"/>
        <end position="314"/>
    </location>
</feature>
<evidence type="ECO:0000313" key="2">
    <source>
        <dbReference type="EMBL" id="AFL86090.1"/>
    </source>
</evidence>
<dbReference type="EMBL" id="CP003281">
    <property type="protein sequence ID" value="AFL86090.1"/>
    <property type="molecule type" value="Genomic_DNA"/>
</dbReference>
<evidence type="ECO:0000313" key="3">
    <source>
        <dbReference type="Proteomes" id="UP000006050"/>
    </source>
</evidence>
<accession>I3ZA22</accession>
<organism evidence="2 3">
    <name type="scientific">Belliella baltica (strain DSM 15883 / CIP 108006 / LMG 21964 / BA134)</name>
    <dbReference type="NCBI Taxonomy" id="866536"/>
    <lineage>
        <taxon>Bacteria</taxon>
        <taxon>Pseudomonadati</taxon>
        <taxon>Bacteroidota</taxon>
        <taxon>Cytophagia</taxon>
        <taxon>Cytophagales</taxon>
        <taxon>Cyclobacteriaceae</taxon>
        <taxon>Belliella</taxon>
    </lineage>
</organism>
<dbReference type="STRING" id="866536.Belba_3596"/>
<keyword evidence="3" id="KW-1185">Reference proteome</keyword>
<name>I3ZA22_BELBD</name>
<reference evidence="3" key="1">
    <citation type="submission" date="2012-06" db="EMBL/GenBank/DDBJ databases">
        <title>The complete genome of Belliella baltica DSM 15883.</title>
        <authorList>
            <person name="Lucas S."/>
            <person name="Copeland A."/>
            <person name="Lapidus A."/>
            <person name="Goodwin L."/>
            <person name="Pitluck S."/>
            <person name="Peters L."/>
            <person name="Mikhailova N."/>
            <person name="Davenport K."/>
            <person name="Kyrpides N."/>
            <person name="Mavromatis K."/>
            <person name="Pagani I."/>
            <person name="Ivanova N."/>
            <person name="Ovchinnikova G."/>
            <person name="Zeytun A."/>
            <person name="Detter J.C."/>
            <person name="Han C."/>
            <person name="Land M."/>
            <person name="Hauser L."/>
            <person name="Markowitz V."/>
            <person name="Cheng J.-F."/>
            <person name="Hugenholtz P."/>
            <person name="Woyke T."/>
            <person name="Wu D."/>
            <person name="Tindall B."/>
            <person name="Pomrenke H."/>
            <person name="Brambilla E."/>
            <person name="Klenk H.-P."/>
            <person name="Eisen J.A."/>
        </authorList>
    </citation>
    <scope>NUCLEOTIDE SEQUENCE [LARGE SCALE GENOMIC DNA]</scope>
    <source>
        <strain evidence="3">DSM 15883 / CIP 108006 / LMG 21964 / BA134</strain>
    </source>
</reference>
<dbReference type="RefSeq" id="WP_014774024.1">
    <property type="nucleotide sequence ID" value="NC_018010.1"/>
</dbReference>
<dbReference type="Proteomes" id="UP000006050">
    <property type="component" value="Chromosome"/>
</dbReference>
<proteinExistence type="predicted"/>
<keyword evidence="1" id="KW-0732">Signal</keyword>
<dbReference type="KEGG" id="bbd:Belba_3596"/>
<feature type="signal peptide" evidence="1">
    <location>
        <begin position="1"/>
        <end position="22"/>
    </location>
</feature>
<dbReference type="AlphaFoldDB" id="I3ZA22"/>
<protein>
    <submittedName>
        <fullName evidence="2">Uncharacterized protein</fullName>
    </submittedName>
</protein>
<dbReference type="HOGENOM" id="CLU_884718_0_0_10"/>
<sequence length="314" mass="36453">MKMQLIFLLLVFSFLGINPANGQKNITKDDMNQYMVYSQDIGNSYAHWYLVYNNHYRISATFSKIYLLNKHNIRVDSVEISSNSNRNPIQLLEVIDNVIVGHTMQKSFVLGVKDNQLHTINTLDYKLLDKKWNGYDHFLFTGQNEFFGYSRSMKKNEIIKVLTLNGTKESKVECSTHTIKNSGLQLAGSFLQISEDFILFNLSNCGKSFGFDSHTGDLTFTYINPFENLEFKFITYDPFIKKIYSIYKKENKYLIIALNDQYFPSELVAISEFQPIKISNEKIHFIFGFEGIISHALVPIKDNEAIPFFYFNLD</sequence>
<evidence type="ECO:0000256" key="1">
    <source>
        <dbReference type="SAM" id="SignalP"/>
    </source>
</evidence>